<sequence length="99" mass="11040">MTTSSTKFVLASSSRQLAAIPPKTFLDLDQTVVTPRPRSPTTAICSWTTTDLRRTIGTKSTNASRSRRRRFQRKFPPSLARCARRGKLKKCAKSPRSTG</sequence>
<organism evidence="2">
    <name type="scientific">Culex pipiens</name>
    <name type="common">House mosquito</name>
    <dbReference type="NCBI Taxonomy" id="7175"/>
    <lineage>
        <taxon>Eukaryota</taxon>
        <taxon>Metazoa</taxon>
        <taxon>Ecdysozoa</taxon>
        <taxon>Arthropoda</taxon>
        <taxon>Hexapoda</taxon>
        <taxon>Insecta</taxon>
        <taxon>Pterygota</taxon>
        <taxon>Neoptera</taxon>
        <taxon>Endopterygota</taxon>
        <taxon>Diptera</taxon>
        <taxon>Nematocera</taxon>
        <taxon>Culicoidea</taxon>
        <taxon>Culicidae</taxon>
        <taxon>Culicinae</taxon>
        <taxon>Culicini</taxon>
        <taxon>Culex</taxon>
        <taxon>Culex</taxon>
    </lineage>
</organism>
<protein>
    <submittedName>
        <fullName evidence="2">(northern house mosquito) hypothetical protein</fullName>
    </submittedName>
</protein>
<accession>A0A8D8A1T8</accession>
<reference evidence="2" key="1">
    <citation type="submission" date="2021-05" db="EMBL/GenBank/DDBJ databases">
        <authorList>
            <person name="Alioto T."/>
            <person name="Alioto T."/>
            <person name="Gomez Garrido J."/>
        </authorList>
    </citation>
    <scope>NUCLEOTIDE SEQUENCE</scope>
</reference>
<evidence type="ECO:0000256" key="1">
    <source>
        <dbReference type="SAM" id="MobiDB-lite"/>
    </source>
</evidence>
<dbReference type="EMBL" id="HBUE01010839">
    <property type="protein sequence ID" value="CAG6448370.1"/>
    <property type="molecule type" value="Transcribed_RNA"/>
</dbReference>
<dbReference type="AlphaFoldDB" id="A0A8D8A1T8"/>
<feature type="region of interest" description="Disordered" evidence="1">
    <location>
        <begin position="55"/>
        <end position="99"/>
    </location>
</feature>
<name>A0A8D8A1T8_CULPI</name>
<feature type="compositionally biased region" description="Basic residues" evidence="1">
    <location>
        <begin position="82"/>
        <end position="93"/>
    </location>
</feature>
<evidence type="ECO:0000313" key="2">
    <source>
        <dbReference type="EMBL" id="CAG6448370.1"/>
    </source>
</evidence>
<proteinExistence type="predicted"/>